<name>A0A318YB10_9FIRM</name>
<feature type="compositionally biased region" description="Polar residues" evidence="1">
    <location>
        <begin position="30"/>
        <end position="47"/>
    </location>
</feature>
<dbReference type="PANTHER" id="PTHR43649">
    <property type="entry name" value="ARABINOSE-BINDING PROTEIN-RELATED"/>
    <property type="match status" value="1"/>
</dbReference>
<dbReference type="PANTHER" id="PTHR43649:SF17">
    <property type="entry name" value="ABC TRANSPORTER SOLUTE BINDING PROTEIN-SUGAR TRANSPORT"/>
    <property type="match status" value="1"/>
</dbReference>
<dbReference type="InterPro" id="IPR022627">
    <property type="entry name" value="DUF3502"/>
</dbReference>
<feature type="chain" id="PRO_5038872948" evidence="2">
    <location>
        <begin position="23"/>
        <end position="511"/>
    </location>
</feature>
<dbReference type="PROSITE" id="PS51257">
    <property type="entry name" value="PROKAR_LIPOPROTEIN"/>
    <property type="match status" value="1"/>
</dbReference>
<proteinExistence type="predicted"/>
<protein>
    <submittedName>
        <fullName evidence="4">Putative aldouronate transport system substrate-binding protein</fullName>
    </submittedName>
</protein>
<accession>A0A318YB10</accession>
<dbReference type="Proteomes" id="UP000248132">
    <property type="component" value="Unassembled WGS sequence"/>
</dbReference>
<dbReference type="OrthoDB" id="2636783at2"/>
<keyword evidence="2" id="KW-0732">Signal</keyword>
<evidence type="ECO:0000256" key="2">
    <source>
        <dbReference type="SAM" id="SignalP"/>
    </source>
</evidence>
<dbReference type="InterPro" id="IPR050490">
    <property type="entry name" value="Bact_solute-bd_prot1"/>
</dbReference>
<dbReference type="Gene3D" id="3.40.190.10">
    <property type="entry name" value="Periplasmic binding protein-like II"/>
    <property type="match status" value="2"/>
</dbReference>
<evidence type="ECO:0000259" key="3">
    <source>
        <dbReference type="Pfam" id="PF12010"/>
    </source>
</evidence>
<evidence type="ECO:0000313" key="4">
    <source>
        <dbReference type="EMBL" id="PYG89761.1"/>
    </source>
</evidence>
<keyword evidence="5" id="KW-1185">Reference proteome</keyword>
<dbReference type="RefSeq" id="WP_110460449.1">
    <property type="nucleotide sequence ID" value="NZ_QKMR01000002.1"/>
</dbReference>
<comment type="caution">
    <text evidence="4">The sequence shown here is derived from an EMBL/GenBank/DDBJ whole genome shotgun (WGS) entry which is preliminary data.</text>
</comment>
<reference evidence="4 5" key="1">
    <citation type="submission" date="2018-06" db="EMBL/GenBank/DDBJ databases">
        <title>Genomic Encyclopedia of Type Strains, Phase I: the one thousand microbial genomes (KMG-I) project.</title>
        <authorList>
            <person name="Kyrpides N."/>
        </authorList>
    </citation>
    <scope>NUCLEOTIDE SEQUENCE [LARGE SCALE GENOMIC DNA]</scope>
    <source>
        <strain evidence="4 5">DSM 19573</strain>
    </source>
</reference>
<dbReference type="Pfam" id="PF12010">
    <property type="entry name" value="DUF3502"/>
    <property type="match status" value="1"/>
</dbReference>
<feature type="region of interest" description="Disordered" evidence="1">
    <location>
        <begin position="28"/>
        <end position="47"/>
    </location>
</feature>
<dbReference type="AlphaFoldDB" id="A0A318YB10"/>
<feature type="signal peptide" evidence="2">
    <location>
        <begin position="1"/>
        <end position="22"/>
    </location>
</feature>
<dbReference type="SUPFAM" id="SSF53850">
    <property type="entry name" value="Periplasmic binding protein-like II"/>
    <property type="match status" value="1"/>
</dbReference>
<organism evidence="4 5">
    <name type="scientific">Ruminiclostridium sufflavum DSM 19573</name>
    <dbReference type="NCBI Taxonomy" id="1121337"/>
    <lineage>
        <taxon>Bacteria</taxon>
        <taxon>Bacillati</taxon>
        <taxon>Bacillota</taxon>
        <taxon>Clostridia</taxon>
        <taxon>Eubacteriales</taxon>
        <taxon>Oscillospiraceae</taxon>
        <taxon>Ruminiclostridium</taxon>
    </lineage>
</organism>
<evidence type="ECO:0000256" key="1">
    <source>
        <dbReference type="SAM" id="MobiDB-lite"/>
    </source>
</evidence>
<feature type="domain" description="DUF3502" evidence="3">
    <location>
        <begin position="440"/>
        <end position="508"/>
    </location>
</feature>
<dbReference type="EMBL" id="QKMR01000002">
    <property type="protein sequence ID" value="PYG89761.1"/>
    <property type="molecule type" value="Genomic_DNA"/>
</dbReference>
<gene>
    <name evidence="4" type="ORF">LY28_00355</name>
</gene>
<evidence type="ECO:0000313" key="5">
    <source>
        <dbReference type="Proteomes" id="UP000248132"/>
    </source>
</evidence>
<sequence length="511" mass="56321">MQKAKRLIGLALVTCMAISMIAGCGKTEEASPSTATNSAVDTSASTGTETLDPVELQWYVVGNGQPNDMDKVLAEVNKYLQPKINATLKLNIFTWGDDFENKMSAKIQSGEKFDITFTSNWACNYQQNAPKGAFVDLTPLMDKYAPKTKELLGEKVIKGASINGKLYAIPTNKEMAHNWGFLINKDMADKYGIDLSTIKKFEDLEPALKIIKEKEGANGVEAFQTLTGESAYRVLDFEKLVDDNVPGAIYGDGRDTKVVNDFATAEAMSLFQTLNKWYKAGYIRKDADTITDYAPARKAGKVFATTASLKPGKDAEQSISDGVNWTQIDITPPRATTREMTGSMQAISKTSPNPERALMFLELMNNDAFLCNLVNYGIEGTHYTKVNDTTIEQTQAGKDNYNNSLQWLFANQFNTYLFTTEDPQKWTKFKEYNASSVASPILGFTFNTENVKTQIAALTAVKKQFMPGLETGKVDPATVVPKFTAKLEAAGLKAAIDEMQKQVDEFVAANK</sequence>